<dbReference type="PRINTS" id="PR00007">
    <property type="entry name" value="COMPLEMNTC1Q"/>
</dbReference>
<dbReference type="AlphaFoldDB" id="A0A6A4S8V6"/>
<keyword evidence="3" id="KW-0732">Signal</keyword>
<dbReference type="Pfam" id="PF00386">
    <property type="entry name" value="C1q"/>
    <property type="match status" value="1"/>
</dbReference>
<dbReference type="PROSITE" id="PS50871">
    <property type="entry name" value="C1Q"/>
    <property type="match status" value="1"/>
</dbReference>
<name>A0A6A4S8V6_SCOMX</name>
<evidence type="ECO:0000256" key="2">
    <source>
        <dbReference type="ARBA" id="ARBA00022525"/>
    </source>
</evidence>
<evidence type="ECO:0000256" key="3">
    <source>
        <dbReference type="ARBA" id="ARBA00022729"/>
    </source>
</evidence>
<dbReference type="InterPro" id="IPR050822">
    <property type="entry name" value="Cerebellin_Synaptic_Org"/>
</dbReference>
<evidence type="ECO:0000313" key="6">
    <source>
        <dbReference type="Proteomes" id="UP000438429"/>
    </source>
</evidence>
<dbReference type="EMBL" id="VEVO01000015">
    <property type="protein sequence ID" value="KAF0030723.1"/>
    <property type="molecule type" value="Genomic_DNA"/>
</dbReference>
<dbReference type="InterPro" id="IPR001073">
    <property type="entry name" value="C1q_dom"/>
</dbReference>
<gene>
    <name evidence="5" type="ORF">F2P81_017454</name>
</gene>
<dbReference type="SMART" id="SM00110">
    <property type="entry name" value="C1Q"/>
    <property type="match status" value="1"/>
</dbReference>
<dbReference type="GO" id="GO:0005576">
    <property type="term" value="C:extracellular region"/>
    <property type="evidence" value="ECO:0007669"/>
    <property type="project" value="UniProtKB-SubCell"/>
</dbReference>
<comment type="subcellular location">
    <subcellularLocation>
        <location evidence="1">Secreted</location>
    </subcellularLocation>
</comment>
<sequence>MKSKRHNDTRYAVALIWQIRQCEELGQMVVLPLLVLLGSLILCGRAEADPSIIDTMKAAALQYAGSLPCDKWDCDCVFNRQRGCCCGANDFFKLEDDTFARITRLWRDISALNGRVQALSDGLKVAFKATMDSNIATLIPGTTERCFGPFNTNVPMPYAIVTLNDGMGYNPFLGVFTAPRAGVYVFAFTVYSSVSARLYHKVQLIWNGTPTAGAFENNREDNEDSATQLVVLQLQKGDQVYVQLTSGRKLCDYLAYNIFTGYMLYPL</sequence>
<dbReference type="GO" id="GO:0099558">
    <property type="term" value="P:maintenance of synapse structure"/>
    <property type="evidence" value="ECO:0007669"/>
    <property type="project" value="TreeGrafter"/>
</dbReference>
<reference evidence="5 6" key="1">
    <citation type="submission" date="2019-06" db="EMBL/GenBank/DDBJ databases">
        <title>Draft genomes of female and male turbot (Scophthalmus maximus).</title>
        <authorList>
            <person name="Xu H."/>
            <person name="Xu X.-W."/>
            <person name="Shao C."/>
            <person name="Chen S."/>
        </authorList>
    </citation>
    <scope>NUCLEOTIDE SEQUENCE [LARGE SCALE GENOMIC DNA]</scope>
    <source>
        <strain evidence="5">Ysfricsl-2016a</strain>
        <tissue evidence="5">Blood</tissue>
    </source>
</reference>
<proteinExistence type="predicted"/>
<dbReference type="GO" id="GO:0045202">
    <property type="term" value="C:synapse"/>
    <property type="evidence" value="ECO:0007669"/>
    <property type="project" value="TreeGrafter"/>
</dbReference>
<comment type="caution">
    <text evidence="5">The sequence shown here is derived from an EMBL/GenBank/DDBJ whole genome shotgun (WGS) entry which is preliminary data.</text>
</comment>
<evidence type="ECO:0000256" key="1">
    <source>
        <dbReference type="ARBA" id="ARBA00004613"/>
    </source>
</evidence>
<evidence type="ECO:0000259" key="4">
    <source>
        <dbReference type="PROSITE" id="PS50871"/>
    </source>
</evidence>
<dbReference type="PANTHER" id="PTHR22923">
    <property type="entry name" value="CEREBELLIN-RELATED"/>
    <property type="match status" value="1"/>
</dbReference>
<dbReference type="InterPro" id="IPR008983">
    <property type="entry name" value="Tumour_necrosis_fac-like_dom"/>
</dbReference>
<dbReference type="SUPFAM" id="SSF49842">
    <property type="entry name" value="TNF-like"/>
    <property type="match status" value="1"/>
</dbReference>
<dbReference type="Proteomes" id="UP000438429">
    <property type="component" value="Unassembled WGS sequence"/>
</dbReference>
<dbReference type="PANTHER" id="PTHR22923:SF89">
    <property type="entry name" value="CEREBELLIN 18"/>
    <property type="match status" value="1"/>
</dbReference>
<dbReference type="Gene3D" id="2.60.120.40">
    <property type="match status" value="1"/>
</dbReference>
<protein>
    <recommendedName>
        <fullName evidence="4">C1q domain-containing protein</fullName>
    </recommendedName>
</protein>
<feature type="domain" description="C1q" evidence="4">
    <location>
        <begin position="120"/>
        <end position="267"/>
    </location>
</feature>
<accession>A0A6A4S8V6</accession>
<organism evidence="5 6">
    <name type="scientific">Scophthalmus maximus</name>
    <name type="common">Turbot</name>
    <name type="synonym">Psetta maxima</name>
    <dbReference type="NCBI Taxonomy" id="52904"/>
    <lineage>
        <taxon>Eukaryota</taxon>
        <taxon>Metazoa</taxon>
        <taxon>Chordata</taxon>
        <taxon>Craniata</taxon>
        <taxon>Vertebrata</taxon>
        <taxon>Euteleostomi</taxon>
        <taxon>Actinopterygii</taxon>
        <taxon>Neopterygii</taxon>
        <taxon>Teleostei</taxon>
        <taxon>Neoteleostei</taxon>
        <taxon>Acanthomorphata</taxon>
        <taxon>Carangaria</taxon>
        <taxon>Pleuronectiformes</taxon>
        <taxon>Pleuronectoidei</taxon>
        <taxon>Scophthalmidae</taxon>
        <taxon>Scophthalmus</taxon>
    </lineage>
</organism>
<keyword evidence="2" id="KW-0964">Secreted</keyword>
<evidence type="ECO:0000313" key="5">
    <source>
        <dbReference type="EMBL" id="KAF0030723.1"/>
    </source>
</evidence>